<keyword evidence="4" id="KW-1185">Reference proteome</keyword>
<gene>
    <name evidence="3" type="ORF">C0J50_11095</name>
</gene>
<dbReference type="InterPro" id="IPR001315">
    <property type="entry name" value="CARD"/>
</dbReference>
<organism evidence="3 4">
    <name type="scientific">Silurus asotus</name>
    <name type="common">Amur catfish</name>
    <name type="synonym">Parasilurus asotus</name>
    <dbReference type="NCBI Taxonomy" id="30991"/>
    <lineage>
        <taxon>Eukaryota</taxon>
        <taxon>Metazoa</taxon>
        <taxon>Chordata</taxon>
        <taxon>Craniata</taxon>
        <taxon>Vertebrata</taxon>
        <taxon>Euteleostomi</taxon>
        <taxon>Actinopterygii</taxon>
        <taxon>Neopterygii</taxon>
        <taxon>Teleostei</taxon>
        <taxon>Ostariophysi</taxon>
        <taxon>Siluriformes</taxon>
        <taxon>Siluridae</taxon>
        <taxon>Silurus</taxon>
    </lineage>
</organism>
<evidence type="ECO:0000259" key="2">
    <source>
        <dbReference type="PROSITE" id="PS50209"/>
    </source>
</evidence>
<dbReference type="PANTHER" id="PTHR15034">
    <property type="entry name" value="DEATH DOMAIN-CONTAINING PROTEIN CRADD"/>
    <property type="match status" value="1"/>
</dbReference>
<feature type="domain" description="CARD" evidence="2">
    <location>
        <begin position="1"/>
        <end position="78"/>
    </location>
</feature>
<dbReference type="PROSITE" id="PS50209">
    <property type="entry name" value="CARD"/>
    <property type="match status" value="1"/>
</dbReference>
<dbReference type="GO" id="GO:0002020">
    <property type="term" value="F:protease binding"/>
    <property type="evidence" value="ECO:0007669"/>
    <property type="project" value="InterPro"/>
</dbReference>
<dbReference type="InterPro" id="IPR037939">
    <property type="entry name" value="CRADD"/>
</dbReference>
<accession>A0AAD5AEV2</accession>
<dbReference type="Pfam" id="PF00619">
    <property type="entry name" value="CARD"/>
    <property type="match status" value="1"/>
</dbReference>
<dbReference type="AlphaFoldDB" id="A0AAD5AEV2"/>
<dbReference type="GO" id="GO:0007165">
    <property type="term" value="P:signal transduction"/>
    <property type="evidence" value="ECO:0007669"/>
    <property type="project" value="InterPro"/>
</dbReference>
<dbReference type="GO" id="GO:0070513">
    <property type="term" value="F:death domain binding"/>
    <property type="evidence" value="ECO:0007669"/>
    <property type="project" value="InterPro"/>
</dbReference>
<dbReference type="PROSITE" id="PS50017">
    <property type="entry name" value="DEATH_DOMAIN"/>
    <property type="match status" value="1"/>
</dbReference>
<dbReference type="Gene3D" id="1.10.533.10">
    <property type="entry name" value="Death Domain, Fas"/>
    <property type="match status" value="2"/>
</dbReference>
<dbReference type="GO" id="GO:0042981">
    <property type="term" value="P:regulation of apoptotic process"/>
    <property type="evidence" value="ECO:0007669"/>
    <property type="project" value="InterPro"/>
</dbReference>
<comment type="caution">
    <text evidence="3">The sequence shown here is derived from an EMBL/GenBank/DDBJ whole genome shotgun (WGS) entry which is preliminary data.</text>
</comment>
<reference evidence="3" key="1">
    <citation type="submission" date="2018-07" db="EMBL/GenBank/DDBJ databases">
        <title>Comparative genomics of catfishes provides insights into carnivory and benthic adaptation.</title>
        <authorList>
            <person name="Zhang Y."/>
            <person name="Wang D."/>
            <person name="Peng Z."/>
            <person name="Zheng S."/>
            <person name="Shao F."/>
            <person name="Tao W."/>
        </authorList>
    </citation>
    <scope>NUCLEOTIDE SEQUENCE</scope>
    <source>
        <strain evidence="3">Chongqing</strain>
    </source>
</reference>
<dbReference type="SMART" id="SM00005">
    <property type="entry name" value="DEATH"/>
    <property type="match status" value="1"/>
</dbReference>
<sequence>MERKHRALLRAHRLLLCDQLVVDDTIVHYLYQENILTENQVEEIQSEKSNRNKTLLLLRFLPTRGPNAFNAFVQSLEQDFPWIQQKLLLLAQADDEDDGGRGAALSDTTAQFDVPKHILQTVPSDQQLNKLAAQLGLEWEMVLLDLGLTSAEISRCRADHLHSSHSQVLAALVMWKQTRGRKATVQSLLQSLQILDIHPSFFNQVFACGS</sequence>
<dbReference type="SMART" id="SM00114">
    <property type="entry name" value="CARD"/>
    <property type="match status" value="1"/>
</dbReference>
<feature type="domain" description="Death" evidence="1">
    <location>
        <begin position="124"/>
        <end position="196"/>
    </location>
</feature>
<dbReference type="EMBL" id="MU557501">
    <property type="protein sequence ID" value="KAI5614941.1"/>
    <property type="molecule type" value="Genomic_DNA"/>
</dbReference>
<proteinExistence type="predicted"/>
<dbReference type="InterPro" id="IPR000488">
    <property type="entry name" value="Death_dom"/>
</dbReference>
<name>A0AAD5AEV2_SILAS</name>
<dbReference type="PANTHER" id="PTHR15034:SF5">
    <property type="entry name" value="DEATH DOMAIN-CONTAINING PROTEIN CRADD"/>
    <property type="match status" value="1"/>
</dbReference>
<dbReference type="InterPro" id="IPR011029">
    <property type="entry name" value="DEATH-like_dom_sf"/>
</dbReference>
<evidence type="ECO:0000313" key="3">
    <source>
        <dbReference type="EMBL" id="KAI5614941.1"/>
    </source>
</evidence>
<dbReference type="Proteomes" id="UP001205998">
    <property type="component" value="Unassembled WGS sequence"/>
</dbReference>
<evidence type="ECO:0000313" key="4">
    <source>
        <dbReference type="Proteomes" id="UP001205998"/>
    </source>
</evidence>
<evidence type="ECO:0000259" key="1">
    <source>
        <dbReference type="PROSITE" id="PS50017"/>
    </source>
</evidence>
<dbReference type="SUPFAM" id="SSF47986">
    <property type="entry name" value="DEATH domain"/>
    <property type="match status" value="2"/>
</dbReference>
<protein>
    <submittedName>
        <fullName evidence="3">Death domain-containing protein CRADD</fullName>
    </submittedName>
</protein>
<dbReference type="Pfam" id="PF00531">
    <property type="entry name" value="Death"/>
    <property type="match status" value="1"/>
</dbReference>